<name>A0AC59YQP9_RANTA</name>
<gene>
    <name evidence="1" type="ORF">MRATA1EN22A_LOCUS9221</name>
</gene>
<dbReference type="EMBL" id="OX596086">
    <property type="protein sequence ID" value="CAM9910041.1"/>
    <property type="molecule type" value="Genomic_DNA"/>
</dbReference>
<dbReference type="Proteomes" id="UP001162501">
    <property type="component" value="Chromosome 2"/>
</dbReference>
<protein>
    <submittedName>
        <fullName evidence="1">Uncharacterized protein</fullName>
    </submittedName>
</protein>
<sequence>MPPRAGACGSWHSGFHTRRARPGRLCSFGTQPPPLRPRLATVAAGNRAAQRAANSAFPERPPPEAPTAFPENSPRSRASRLARPHAGAGGLPRPAPPIRLRLDSM</sequence>
<reference evidence="1" key="1">
    <citation type="submission" date="2023-05" db="EMBL/GenBank/DDBJ databases">
        <authorList>
            <consortium name="ELIXIR-Norway"/>
        </authorList>
    </citation>
    <scope>NUCLEOTIDE SEQUENCE</scope>
</reference>
<organism evidence="1 2">
    <name type="scientific">Rangifer tarandus platyrhynchus</name>
    <name type="common">Svalbard reindeer</name>
    <dbReference type="NCBI Taxonomy" id="3082113"/>
    <lineage>
        <taxon>Eukaryota</taxon>
        <taxon>Metazoa</taxon>
        <taxon>Chordata</taxon>
        <taxon>Craniata</taxon>
        <taxon>Vertebrata</taxon>
        <taxon>Euteleostomi</taxon>
        <taxon>Mammalia</taxon>
        <taxon>Eutheria</taxon>
        <taxon>Laurasiatheria</taxon>
        <taxon>Artiodactyla</taxon>
        <taxon>Ruminantia</taxon>
        <taxon>Pecora</taxon>
        <taxon>Cervidae</taxon>
        <taxon>Odocoileinae</taxon>
        <taxon>Rangifer</taxon>
    </lineage>
</organism>
<proteinExistence type="predicted"/>
<reference evidence="1" key="2">
    <citation type="submission" date="2025-03" db="EMBL/GenBank/DDBJ databases">
        <authorList>
            <consortium name="ELIXIR-Norway"/>
            <consortium name="Elixir Norway"/>
        </authorList>
    </citation>
    <scope>NUCLEOTIDE SEQUENCE</scope>
</reference>
<accession>A0AC59YQP9</accession>
<evidence type="ECO:0000313" key="1">
    <source>
        <dbReference type="EMBL" id="CAM9910041.1"/>
    </source>
</evidence>
<evidence type="ECO:0000313" key="2">
    <source>
        <dbReference type="Proteomes" id="UP001162501"/>
    </source>
</evidence>